<organism evidence="1 2">
    <name type="scientific">Monoglobus pectinilyticus</name>
    <dbReference type="NCBI Taxonomy" id="1981510"/>
    <lineage>
        <taxon>Bacteria</taxon>
        <taxon>Bacillati</taxon>
        <taxon>Bacillota</taxon>
        <taxon>Clostridia</taxon>
        <taxon>Monoglobales</taxon>
        <taxon>Monoglobaceae</taxon>
        <taxon>Monoglobus</taxon>
    </lineage>
</organism>
<protein>
    <submittedName>
        <fullName evidence="1">Uncharacterized protein</fullName>
    </submittedName>
</protein>
<evidence type="ECO:0000313" key="1">
    <source>
        <dbReference type="EMBL" id="AUO19898.1"/>
    </source>
</evidence>
<dbReference type="KEGG" id="mpec:B9O19_01744"/>
<sequence length="88" mass="10473">MNRIQNLLTKEIIEPEDRLTYALNRCGIGIINENSPDFDWFVKEIIPEFLELFYSGNYVETDEPEEELPYGYYDKLDEEYENKRLGGI</sequence>
<gene>
    <name evidence="1" type="ORF">B9O19_01744</name>
</gene>
<dbReference type="RefSeq" id="WP_102366060.1">
    <property type="nucleotide sequence ID" value="NZ_CP020991.1"/>
</dbReference>
<dbReference type="EMBL" id="CP020991">
    <property type="protein sequence ID" value="AUO19898.1"/>
    <property type="molecule type" value="Genomic_DNA"/>
</dbReference>
<keyword evidence="2" id="KW-1185">Reference proteome</keyword>
<reference evidence="1 2" key="1">
    <citation type="submission" date="2017-04" db="EMBL/GenBank/DDBJ databases">
        <title>Monoglobus pectinilyticus 14 draft genome.</title>
        <authorList>
            <person name="Kim C."/>
            <person name="Rosendale D.I."/>
            <person name="Kelly W.J."/>
            <person name="Tannock G.W."/>
            <person name="Patchett M.L."/>
            <person name="Jordens J.Z."/>
        </authorList>
    </citation>
    <scope>NUCLEOTIDE SEQUENCE [LARGE SCALE GENOMIC DNA]</scope>
    <source>
        <strain evidence="1 2">14</strain>
    </source>
</reference>
<dbReference type="AlphaFoldDB" id="A0A2K9P5E7"/>
<proteinExistence type="predicted"/>
<name>A0A2K9P5E7_9FIRM</name>
<dbReference type="GeneID" id="98063128"/>
<dbReference type="Proteomes" id="UP000235589">
    <property type="component" value="Chromosome"/>
</dbReference>
<accession>A0A2K9P5E7</accession>
<evidence type="ECO:0000313" key="2">
    <source>
        <dbReference type="Proteomes" id="UP000235589"/>
    </source>
</evidence>